<dbReference type="Proteomes" id="UP000019384">
    <property type="component" value="Unassembled WGS sequence"/>
</dbReference>
<dbReference type="AlphaFoldDB" id="W6MWV9"/>
<dbReference type="Pfam" id="PF00849">
    <property type="entry name" value="PseudoU_synth_2"/>
    <property type="match status" value="1"/>
</dbReference>
<accession>W6MWV9</accession>
<dbReference type="InterPro" id="IPR050188">
    <property type="entry name" value="RluA_PseudoU_synthase"/>
</dbReference>
<feature type="active site" evidence="4">
    <location>
        <position position="259"/>
    </location>
</feature>
<evidence type="ECO:0000256" key="2">
    <source>
        <dbReference type="ARBA" id="ARBA00036184"/>
    </source>
</evidence>
<dbReference type="Gene3D" id="3.30.2350.10">
    <property type="entry name" value="Pseudouridine synthase"/>
    <property type="match status" value="1"/>
</dbReference>
<dbReference type="GO" id="GO:0016814">
    <property type="term" value="F:hydrolase activity, acting on carbon-nitrogen (but not peptide) bonds, in cyclic amidines"/>
    <property type="evidence" value="ECO:0007669"/>
    <property type="project" value="UniProtKB-ARBA"/>
</dbReference>
<dbReference type="CDD" id="cd02557">
    <property type="entry name" value="PseudoU_synth_ScRIB2"/>
    <property type="match status" value="1"/>
</dbReference>
<dbReference type="RefSeq" id="XP_022459937.1">
    <property type="nucleotide sequence ID" value="XM_022602389.1"/>
</dbReference>
<dbReference type="PROSITE" id="PS01129">
    <property type="entry name" value="PSI_RLU"/>
    <property type="match status" value="1"/>
</dbReference>
<dbReference type="SUPFAM" id="SSF55120">
    <property type="entry name" value="Pseudouridine synthase"/>
    <property type="match status" value="1"/>
</dbReference>
<feature type="region of interest" description="Disordered" evidence="6">
    <location>
        <begin position="24"/>
        <end position="57"/>
    </location>
</feature>
<dbReference type="Gene3D" id="3.40.140.10">
    <property type="entry name" value="Cytidine Deaminase, domain 2"/>
    <property type="match status" value="1"/>
</dbReference>
<dbReference type="GO" id="GO:0019239">
    <property type="term" value="F:deaminase activity"/>
    <property type="evidence" value="ECO:0007669"/>
    <property type="project" value="UniProtKB-ARBA"/>
</dbReference>
<dbReference type="OrthoDB" id="424794at2759"/>
<name>W6MWV9_9ASCO</name>
<dbReference type="GO" id="GO:0003723">
    <property type="term" value="F:RNA binding"/>
    <property type="evidence" value="ECO:0007669"/>
    <property type="project" value="UniProtKB-KW"/>
</dbReference>
<dbReference type="NCBIfam" id="TIGR00005">
    <property type="entry name" value="rluA_subfam"/>
    <property type="match status" value="1"/>
</dbReference>
<dbReference type="FunFam" id="3.40.140.10:FF:000061">
    <property type="entry name" value="DRAP deaminase"/>
    <property type="match status" value="1"/>
</dbReference>
<proteinExistence type="predicted"/>
<dbReference type="SUPFAM" id="SSF53927">
    <property type="entry name" value="Cytidine deaminase-like"/>
    <property type="match status" value="1"/>
</dbReference>
<dbReference type="STRING" id="1382522.W6MWV9"/>
<evidence type="ECO:0000256" key="5">
    <source>
        <dbReference type="PROSITE-ProRule" id="PRU00182"/>
    </source>
</evidence>
<evidence type="ECO:0000256" key="1">
    <source>
        <dbReference type="ARBA" id="ARBA00023235"/>
    </source>
</evidence>
<sequence>MKKGAQIWPLLHFARAYIPRARRVTTMSEKETDSPSSVYTTETEEVVQSESGAPRGVKRTKHNAFYDQFRDKNGFKVKQSAVDAKSFSAYEQLGGSNNHENLAGIPSDRTMFEEESEAKYVIDGTLRRVQPYWFTYMTYCKLRWRNRTILDIFASEFRMKPESYYRNNIESGKVTINKEIANVDSIVSNGDLISHRAHRHEPPVSSKPIKIVYQDDELVVIDKPSGIPVHPTGRFRFNTVTMIMQSEFGMTVHPCNRLDRLTSGLMFLGKTAKGAEKMVKQMRERDVRKEYLAKVVGEFPLGEITVDEPIKTVSPMHALNRVDPSGKEATTQFRRISYDGKTSLVLCRPLTGRTHQIRVHLQWLGHPIANDPHYSSPVVWGENLGKNGEGDTEKIVEILAKFGKTEVATSWAFPETTGEVILDDPCPICDSELYSDPGPNDLNLWLHAFKYEASDRSWSYKTDLPDWALDDHRVFMKQAVEEARKCGPTTTAFGVGALLVKDGKVISTGYSRELPGNTHAEQCALEKYYAEHGVDDVPEGTVLYTTMEPCSERLSGNLPCVDRVVKSNIITCFVGVLEPDTFVKNNVGYTKLGDANINYLQVPGFEKECLEAAFNGHAEGPKNV</sequence>
<dbReference type="PROSITE" id="PS50889">
    <property type="entry name" value="S4"/>
    <property type="match status" value="1"/>
</dbReference>
<dbReference type="GO" id="GO:0031119">
    <property type="term" value="P:tRNA pseudouridine synthesis"/>
    <property type="evidence" value="ECO:0007669"/>
    <property type="project" value="UniProtKB-ARBA"/>
</dbReference>
<evidence type="ECO:0000259" key="7">
    <source>
        <dbReference type="PROSITE" id="PS51747"/>
    </source>
</evidence>
<reference evidence="8" key="2">
    <citation type="submission" date="2014-02" db="EMBL/GenBank/DDBJ databases">
        <title>Complete DNA sequence of /Kuraishia capsulata/ illustrates novel genomic features among budding yeasts (/Saccharomycotina/).</title>
        <authorList>
            <person name="Morales L."/>
            <person name="Noel B."/>
            <person name="Porcel B."/>
            <person name="Marcet-Houben M."/>
            <person name="Hullo M-F."/>
            <person name="Sacerdot C."/>
            <person name="Tekaia F."/>
            <person name="Leh-Louis V."/>
            <person name="Despons L."/>
            <person name="Khanna V."/>
            <person name="Aury J-M."/>
            <person name="Barbe V."/>
            <person name="Couloux A."/>
            <person name="Labadie K."/>
            <person name="Pelletier E."/>
            <person name="Souciet J-L."/>
            <person name="Boekhout T."/>
            <person name="Gabaldon T."/>
            <person name="Wincker P."/>
            <person name="Dujon B."/>
        </authorList>
    </citation>
    <scope>NUCLEOTIDE SEQUENCE</scope>
    <source>
        <strain evidence="8">CBS 1993</strain>
    </source>
</reference>
<dbReference type="PROSITE" id="PS51747">
    <property type="entry name" value="CYT_DCMP_DEAMINASES_2"/>
    <property type="match status" value="1"/>
</dbReference>
<comment type="catalytic activity">
    <reaction evidence="2">
        <text>uridine(32) in tRNA = pseudouridine(32) in tRNA</text>
        <dbReference type="Rhea" id="RHEA:42544"/>
        <dbReference type="Rhea" id="RHEA-COMP:10107"/>
        <dbReference type="Rhea" id="RHEA-COMP:10108"/>
        <dbReference type="ChEBI" id="CHEBI:65314"/>
        <dbReference type="ChEBI" id="CHEBI:65315"/>
        <dbReference type="EC" id="5.4.99.28"/>
    </reaction>
</comment>
<organism evidence="8 9">
    <name type="scientific">Kuraishia capsulata CBS 1993</name>
    <dbReference type="NCBI Taxonomy" id="1382522"/>
    <lineage>
        <taxon>Eukaryota</taxon>
        <taxon>Fungi</taxon>
        <taxon>Dikarya</taxon>
        <taxon>Ascomycota</taxon>
        <taxon>Saccharomycotina</taxon>
        <taxon>Pichiomycetes</taxon>
        <taxon>Pichiales</taxon>
        <taxon>Pichiaceae</taxon>
        <taxon>Kuraishia</taxon>
    </lineage>
</organism>
<dbReference type="InterPro" id="IPR002125">
    <property type="entry name" value="CMP_dCMP_dom"/>
</dbReference>
<gene>
    <name evidence="8" type="ORF">KUCA_T00003925001</name>
</gene>
<dbReference type="GeneID" id="34521325"/>
<keyword evidence="5" id="KW-0694">RNA-binding</keyword>
<dbReference type="HOGENOM" id="CLU_016902_12_4_1"/>
<reference evidence="8" key="1">
    <citation type="submission" date="2013-12" db="EMBL/GenBank/DDBJ databases">
        <authorList>
            <person name="Genoscope - CEA"/>
        </authorList>
    </citation>
    <scope>NUCLEOTIDE SEQUENCE</scope>
    <source>
        <strain evidence="8">CBS 1993</strain>
    </source>
</reference>
<dbReference type="EMBL" id="HG793128">
    <property type="protein sequence ID" value="CDK27945.1"/>
    <property type="molecule type" value="Genomic_DNA"/>
</dbReference>
<dbReference type="PANTHER" id="PTHR21600:SF40">
    <property type="entry name" value="PSEUDOURIDYLATE SYNTHASE RPUSD2"/>
    <property type="match status" value="1"/>
</dbReference>
<feature type="domain" description="CMP/dCMP-type deaminase" evidence="7">
    <location>
        <begin position="470"/>
        <end position="585"/>
    </location>
</feature>
<keyword evidence="9" id="KW-1185">Reference proteome</keyword>
<dbReference type="InterPro" id="IPR020103">
    <property type="entry name" value="PsdUridine_synth_cat_dom_sf"/>
</dbReference>
<dbReference type="EC" id="5.4.99.28" evidence="3"/>
<dbReference type="GO" id="GO:0000455">
    <property type="term" value="P:enzyme-directed rRNA pseudouridine synthesis"/>
    <property type="evidence" value="ECO:0007669"/>
    <property type="project" value="TreeGrafter"/>
</dbReference>
<dbReference type="Pfam" id="PF18785">
    <property type="entry name" value="Inv-AAD"/>
    <property type="match status" value="1"/>
</dbReference>
<dbReference type="GO" id="GO:0160151">
    <property type="term" value="F:tRNA pseudouridine(32) synthase activity"/>
    <property type="evidence" value="ECO:0007669"/>
    <property type="project" value="UniProtKB-EC"/>
</dbReference>
<evidence type="ECO:0000313" key="9">
    <source>
        <dbReference type="Proteomes" id="UP000019384"/>
    </source>
</evidence>
<evidence type="ECO:0000256" key="3">
    <source>
        <dbReference type="ARBA" id="ARBA00038944"/>
    </source>
</evidence>
<keyword evidence="1" id="KW-0413">Isomerase</keyword>
<evidence type="ECO:0000256" key="6">
    <source>
        <dbReference type="SAM" id="MobiDB-lite"/>
    </source>
</evidence>
<dbReference type="InterPro" id="IPR006145">
    <property type="entry name" value="PsdUridine_synth_RsuA/RluA"/>
</dbReference>
<dbReference type="PANTHER" id="PTHR21600">
    <property type="entry name" value="MITOCHONDRIAL RNA PSEUDOURIDINE SYNTHASE"/>
    <property type="match status" value="1"/>
</dbReference>
<dbReference type="FunFam" id="3.30.2350.10:FF:000017">
    <property type="entry name" value="Pseudouridine synthase"/>
    <property type="match status" value="1"/>
</dbReference>
<dbReference type="InterPro" id="IPR016193">
    <property type="entry name" value="Cytidine_deaminase-like"/>
</dbReference>
<protein>
    <recommendedName>
        <fullName evidence="3">tRNA pseudouridine(32) synthase</fullName>
        <ecNumber evidence="3">5.4.99.28</ecNumber>
    </recommendedName>
</protein>
<dbReference type="InterPro" id="IPR006224">
    <property type="entry name" value="PsdUridine_synth_RluA-like_CS"/>
</dbReference>
<evidence type="ECO:0000256" key="4">
    <source>
        <dbReference type="PIRSR" id="PIRSR606225-1"/>
    </source>
</evidence>
<evidence type="ECO:0000313" key="8">
    <source>
        <dbReference type="EMBL" id="CDK27945.1"/>
    </source>
</evidence>
<dbReference type="InterPro" id="IPR006225">
    <property type="entry name" value="PsdUridine_synth_RluC/D"/>
</dbReference>